<protein>
    <submittedName>
        <fullName evidence="1">Uncharacterized protein</fullName>
    </submittedName>
</protein>
<dbReference type="EMBL" id="JAHHUM010000290">
    <property type="protein sequence ID" value="KAK5621921.1"/>
    <property type="molecule type" value="Genomic_DNA"/>
</dbReference>
<evidence type="ECO:0000313" key="2">
    <source>
        <dbReference type="Proteomes" id="UP001311232"/>
    </source>
</evidence>
<dbReference type="AlphaFoldDB" id="A0AAV9SKS8"/>
<gene>
    <name evidence="1" type="ORF">CRENBAI_009179</name>
</gene>
<name>A0AAV9SKS8_9TELE</name>
<accession>A0AAV9SKS8</accession>
<organism evidence="1 2">
    <name type="scientific">Crenichthys baileyi</name>
    <name type="common">White River springfish</name>
    <dbReference type="NCBI Taxonomy" id="28760"/>
    <lineage>
        <taxon>Eukaryota</taxon>
        <taxon>Metazoa</taxon>
        <taxon>Chordata</taxon>
        <taxon>Craniata</taxon>
        <taxon>Vertebrata</taxon>
        <taxon>Euteleostomi</taxon>
        <taxon>Actinopterygii</taxon>
        <taxon>Neopterygii</taxon>
        <taxon>Teleostei</taxon>
        <taxon>Neoteleostei</taxon>
        <taxon>Acanthomorphata</taxon>
        <taxon>Ovalentaria</taxon>
        <taxon>Atherinomorphae</taxon>
        <taxon>Cyprinodontiformes</taxon>
        <taxon>Goodeidae</taxon>
        <taxon>Crenichthys</taxon>
    </lineage>
</organism>
<proteinExistence type="predicted"/>
<dbReference type="Proteomes" id="UP001311232">
    <property type="component" value="Unassembled WGS sequence"/>
</dbReference>
<comment type="caution">
    <text evidence="1">The sequence shown here is derived from an EMBL/GenBank/DDBJ whole genome shotgun (WGS) entry which is preliminary data.</text>
</comment>
<evidence type="ECO:0000313" key="1">
    <source>
        <dbReference type="EMBL" id="KAK5621921.1"/>
    </source>
</evidence>
<reference evidence="1 2" key="1">
    <citation type="submission" date="2021-06" db="EMBL/GenBank/DDBJ databases">
        <authorList>
            <person name="Palmer J.M."/>
        </authorList>
    </citation>
    <scope>NUCLEOTIDE SEQUENCE [LARGE SCALE GENOMIC DNA]</scope>
    <source>
        <strain evidence="1 2">MEX-2019</strain>
        <tissue evidence="1">Muscle</tissue>
    </source>
</reference>
<sequence>MEHDTTQRWTGEEEVPMSTAGTAVSHAFVCHSTVSQARCGSFHAVFARSSPGFRGNTRQAGGAIEVFCWAEQGLQEDQSLPSFSSAEGQIEGDEAGILDSGKAVLRLRFPEGCCSPAHAMPLE</sequence>
<keyword evidence="2" id="KW-1185">Reference proteome</keyword>